<dbReference type="SMART" id="SM00866">
    <property type="entry name" value="UTRA"/>
    <property type="match status" value="1"/>
</dbReference>
<dbReference type="Pfam" id="PF07702">
    <property type="entry name" value="UTRA"/>
    <property type="match status" value="1"/>
</dbReference>
<dbReference type="InterPro" id="IPR000524">
    <property type="entry name" value="Tscrpt_reg_HTH_GntR"/>
</dbReference>
<dbReference type="EMBL" id="CP063767">
    <property type="protein sequence ID" value="QOY60879.1"/>
    <property type="molecule type" value="Genomic_DNA"/>
</dbReference>
<dbReference type="SUPFAM" id="SSF64288">
    <property type="entry name" value="Chorismate lyase-like"/>
    <property type="match status" value="1"/>
</dbReference>
<dbReference type="PANTHER" id="PTHR44846">
    <property type="entry name" value="MANNOSYL-D-GLYCERATE TRANSPORT/METABOLISM SYSTEM REPRESSOR MNGR-RELATED"/>
    <property type="match status" value="1"/>
</dbReference>
<feature type="domain" description="HTH gntR-type" evidence="4">
    <location>
        <begin position="1"/>
        <end position="69"/>
    </location>
</feature>
<dbReference type="Gene3D" id="3.40.1410.10">
    <property type="entry name" value="Chorismate lyase-like"/>
    <property type="match status" value="1"/>
</dbReference>
<dbReference type="InterPro" id="IPR011663">
    <property type="entry name" value="UTRA"/>
</dbReference>
<dbReference type="SUPFAM" id="SSF46785">
    <property type="entry name" value="Winged helix' DNA-binding domain"/>
    <property type="match status" value="1"/>
</dbReference>
<keyword evidence="3" id="KW-0804">Transcription</keyword>
<accession>A0A7S7M8V1</accession>
<evidence type="ECO:0000313" key="6">
    <source>
        <dbReference type="Proteomes" id="UP000593735"/>
    </source>
</evidence>
<evidence type="ECO:0000259" key="4">
    <source>
        <dbReference type="PROSITE" id="PS50949"/>
    </source>
</evidence>
<dbReference type="GO" id="GO:0003700">
    <property type="term" value="F:DNA-binding transcription factor activity"/>
    <property type="evidence" value="ECO:0007669"/>
    <property type="project" value="InterPro"/>
</dbReference>
<evidence type="ECO:0000256" key="2">
    <source>
        <dbReference type="ARBA" id="ARBA00023125"/>
    </source>
</evidence>
<organism evidence="5 6">
    <name type="scientific">Thermophilibacter immobilis</name>
    <dbReference type="NCBI Taxonomy" id="2779519"/>
    <lineage>
        <taxon>Bacteria</taxon>
        <taxon>Bacillati</taxon>
        <taxon>Actinomycetota</taxon>
        <taxon>Coriobacteriia</taxon>
        <taxon>Coriobacteriales</taxon>
        <taxon>Atopobiaceae</taxon>
        <taxon>Thermophilibacter</taxon>
    </lineage>
</organism>
<evidence type="ECO:0000313" key="5">
    <source>
        <dbReference type="EMBL" id="QOY60879.1"/>
    </source>
</evidence>
<dbReference type="Gene3D" id="1.10.10.10">
    <property type="entry name" value="Winged helix-like DNA-binding domain superfamily/Winged helix DNA-binding domain"/>
    <property type="match status" value="1"/>
</dbReference>
<keyword evidence="6" id="KW-1185">Reference proteome</keyword>
<dbReference type="SMART" id="SM00345">
    <property type="entry name" value="HTH_GNTR"/>
    <property type="match status" value="1"/>
</dbReference>
<dbReference type="InterPro" id="IPR050679">
    <property type="entry name" value="Bact_HTH_transcr_reg"/>
</dbReference>
<dbReference type="PANTHER" id="PTHR44846:SF1">
    <property type="entry name" value="MANNOSYL-D-GLYCERATE TRANSPORT_METABOLISM SYSTEM REPRESSOR MNGR-RELATED"/>
    <property type="match status" value="1"/>
</dbReference>
<dbReference type="KEGG" id="tio:INP52_01275"/>
<proteinExistence type="predicted"/>
<dbReference type="Pfam" id="PF00392">
    <property type="entry name" value="GntR"/>
    <property type="match status" value="1"/>
</dbReference>
<dbReference type="CDD" id="cd07377">
    <property type="entry name" value="WHTH_GntR"/>
    <property type="match status" value="1"/>
</dbReference>
<keyword evidence="2" id="KW-0238">DNA-binding</keyword>
<keyword evidence="1" id="KW-0805">Transcription regulation</keyword>
<dbReference type="InterPro" id="IPR036388">
    <property type="entry name" value="WH-like_DNA-bd_sf"/>
</dbReference>
<reference evidence="5 6" key="1">
    <citation type="submission" date="2020-10" db="EMBL/GenBank/DDBJ databases">
        <title>Olsenella immobilis sp.nov., isolated from the mud in a fermentation cellar used for the production of Chinese strong-flavoured liquor.</title>
        <authorList>
            <person name="Lu L."/>
        </authorList>
    </citation>
    <scope>NUCLEOTIDE SEQUENCE [LARGE SCALE GENOMIC DNA]</scope>
    <source>
        <strain evidence="5 6">LZLJ-2</strain>
    </source>
</reference>
<evidence type="ECO:0000256" key="1">
    <source>
        <dbReference type="ARBA" id="ARBA00023015"/>
    </source>
</evidence>
<gene>
    <name evidence="5" type="ORF">INP52_01275</name>
</gene>
<dbReference type="AlphaFoldDB" id="A0A7S7M8V1"/>
<dbReference type="Proteomes" id="UP000593735">
    <property type="component" value="Chromosome"/>
</dbReference>
<dbReference type="RefSeq" id="WP_194371707.1">
    <property type="nucleotide sequence ID" value="NZ_CP063767.1"/>
</dbReference>
<sequence>MSKHEDVYRDLRKKILNGSYATRSALESEEVLSKRYGVSRPTLHKALDALKRDGLVHSRQGAGIFVNPSEFFIQNNLTTLSERYAGEGVVITSEVLLLETVPSRDMGEMFQIDPSDPLIHYLRLRRVDGHPKSLEETYMPSYLFPSFEEECLQGSMIHYIEDVCGYSISHVNKRIKPVIAEGETASRLEVPEGTAMLQVNHSVYLLRSVMVQYTVETTLDSSISVTSVR</sequence>
<dbReference type="GO" id="GO:0045892">
    <property type="term" value="P:negative regulation of DNA-templated transcription"/>
    <property type="evidence" value="ECO:0007669"/>
    <property type="project" value="TreeGrafter"/>
</dbReference>
<dbReference type="PRINTS" id="PR00035">
    <property type="entry name" value="HTHGNTR"/>
</dbReference>
<name>A0A7S7M8V1_9ACTN</name>
<dbReference type="PROSITE" id="PS50949">
    <property type="entry name" value="HTH_GNTR"/>
    <property type="match status" value="1"/>
</dbReference>
<protein>
    <submittedName>
        <fullName evidence="5">GntR family transcriptional regulator</fullName>
    </submittedName>
</protein>
<dbReference type="GO" id="GO:0003677">
    <property type="term" value="F:DNA binding"/>
    <property type="evidence" value="ECO:0007669"/>
    <property type="project" value="UniProtKB-KW"/>
</dbReference>
<dbReference type="InterPro" id="IPR028978">
    <property type="entry name" value="Chorismate_lyase_/UTRA_dom_sf"/>
</dbReference>
<evidence type="ECO:0000256" key="3">
    <source>
        <dbReference type="ARBA" id="ARBA00023163"/>
    </source>
</evidence>
<dbReference type="InterPro" id="IPR036390">
    <property type="entry name" value="WH_DNA-bd_sf"/>
</dbReference>